<evidence type="ECO:0000313" key="7">
    <source>
        <dbReference type="Proteomes" id="UP001165378"/>
    </source>
</evidence>
<dbReference type="SUPFAM" id="SSF88659">
    <property type="entry name" value="Sigma3 and sigma4 domains of RNA polymerase sigma factors"/>
    <property type="match status" value="1"/>
</dbReference>
<evidence type="ECO:0000313" key="6">
    <source>
        <dbReference type="EMBL" id="MCF2534043.1"/>
    </source>
</evidence>
<dbReference type="EMBL" id="JAKFHA010000076">
    <property type="protein sequence ID" value="MCF2534043.1"/>
    <property type="molecule type" value="Genomic_DNA"/>
</dbReference>
<dbReference type="InterPro" id="IPR013249">
    <property type="entry name" value="RNA_pol_sigma70_r4_t2"/>
</dbReference>
<keyword evidence="7" id="KW-1185">Reference proteome</keyword>
<dbReference type="InterPro" id="IPR013325">
    <property type="entry name" value="RNA_pol_sigma_r2"/>
</dbReference>
<reference evidence="6" key="1">
    <citation type="submission" date="2022-01" db="EMBL/GenBank/DDBJ databases">
        <title>Genome-Based Taxonomic Classification of the Phylum Actinobacteria.</title>
        <authorList>
            <person name="Gao Y."/>
        </authorList>
    </citation>
    <scope>NUCLEOTIDE SEQUENCE</scope>
    <source>
        <strain evidence="6">KLBMP 8922</strain>
    </source>
</reference>
<proteinExistence type="inferred from homology"/>
<dbReference type="InterPro" id="IPR039425">
    <property type="entry name" value="RNA_pol_sigma-70-like"/>
</dbReference>
<dbReference type="Proteomes" id="UP001165378">
    <property type="component" value="Unassembled WGS sequence"/>
</dbReference>
<dbReference type="AlphaFoldDB" id="A0AA41U4U1"/>
<feature type="domain" description="RNA polymerase sigma factor 70 region 4 type 2" evidence="5">
    <location>
        <begin position="94"/>
        <end position="139"/>
    </location>
</feature>
<evidence type="ECO:0000256" key="4">
    <source>
        <dbReference type="ARBA" id="ARBA00023163"/>
    </source>
</evidence>
<keyword evidence="4" id="KW-0804">Transcription</keyword>
<evidence type="ECO:0000256" key="3">
    <source>
        <dbReference type="ARBA" id="ARBA00023082"/>
    </source>
</evidence>
<keyword evidence="2" id="KW-0805">Transcription regulation</keyword>
<comment type="caution">
    <text evidence="6">The sequence shown here is derived from an EMBL/GenBank/DDBJ whole genome shotgun (WGS) entry which is preliminary data.</text>
</comment>
<evidence type="ECO:0000256" key="1">
    <source>
        <dbReference type="ARBA" id="ARBA00010641"/>
    </source>
</evidence>
<dbReference type="Pfam" id="PF08281">
    <property type="entry name" value="Sigma70_r4_2"/>
    <property type="match status" value="1"/>
</dbReference>
<gene>
    <name evidence="6" type="ORF">LZ495_43430</name>
</gene>
<dbReference type="InterPro" id="IPR036388">
    <property type="entry name" value="WH-like_DNA-bd_sf"/>
</dbReference>
<comment type="similarity">
    <text evidence="1">Belongs to the sigma-70 factor family. ECF subfamily.</text>
</comment>
<evidence type="ECO:0000256" key="2">
    <source>
        <dbReference type="ARBA" id="ARBA00023015"/>
    </source>
</evidence>
<dbReference type="PANTHER" id="PTHR43133:SF66">
    <property type="entry name" value="ECF RNA POLYMERASE SIGMA FACTOR SIGK"/>
    <property type="match status" value="1"/>
</dbReference>
<organism evidence="6 7">
    <name type="scientific">Yinghuangia soli</name>
    <dbReference type="NCBI Taxonomy" id="2908204"/>
    <lineage>
        <taxon>Bacteria</taxon>
        <taxon>Bacillati</taxon>
        <taxon>Actinomycetota</taxon>
        <taxon>Actinomycetes</taxon>
        <taxon>Kitasatosporales</taxon>
        <taxon>Streptomycetaceae</taxon>
        <taxon>Yinghuangia</taxon>
    </lineage>
</organism>
<accession>A0AA41U4U1</accession>
<keyword evidence="3" id="KW-0731">Sigma factor</keyword>
<dbReference type="GO" id="GO:0003677">
    <property type="term" value="F:DNA binding"/>
    <property type="evidence" value="ECO:0007669"/>
    <property type="project" value="InterPro"/>
</dbReference>
<dbReference type="GO" id="GO:0016987">
    <property type="term" value="F:sigma factor activity"/>
    <property type="evidence" value="ECO:0007669"/>
    <property type="project" value="UniProtKB-KW"/>
</dbReference>
<dbReference type="GO" id="GO:0006352">
    <property type="term" value="P:DNA-templated transcription initiation"/>
    <property type="evidence" value="ECO:0007669"/>
    <property type="project" value="InterPro"/>
</dbReference>
<protein>
    <submittedName>
        <fullName evidence="6">RNA polymerase subunit sigma</fullName>
    </submittedName>
</protein>
<dbReference type="Gene3D" id="1.10.10.10">
    <property type="entry name" value="Winged helix-like DNA-binding domain superfamily/Winged helix DNA-binding domain"/>
    <property type="match status" value="1"/>
</dbReference>
<dbReference type="PANTHER" id="PTHR43133">
    <property type="entry name" value="RNA POLYMERASE ECF-TYPE SIGMA FACTO"/>
    <property type="match status" value="1"/>
</dbReference>
<dbReference type="SUPFAM" id="SSF88946">
    <property type="entry name" value="Sigma2 domain of RNA polymerase sigma factors"/>
    <property type="match status" value="1"/>
</dbReference>
<dbReference type="Gene3D" id="1.10.1740.10">
    <property type="match status" value="1"/>
</dbReference>
<name>A0AA41U4U1_9ACTN</name>
<evidence type="ECO:0000259" key="5">
    <source>
        <dbReference type="Pfam" id="PF08281"/>
    </source>
</evidence>
<dbReference type="InterPro" id="IPR013324">
    <property type="entry name" value="RNA_pol_sigma_r3/r4-like"/>
</dbReference>
<sequence>MLGRVAKGEEAAFADLYDALAGAVPALVRKVVRDPAQSEEVDPEDMLDQWRTAAYYGPARGSATTWTELQTAAQDRHAAYDQGVGQAEARFEQRQVRRCMGTLTPVQHEPVTLAYYGGLTYRKVSEQLRLLLRTVKTRRRDSLGASA</sequence>